<dbReference type="AlphaFoldDB" id="A0ABD4EH39"/>
<gene>
    <name evidence="1" type="ORF">HMPREF3225_00809</name>
</gene>
<dbReference type="PANTHER" id="PTHR30348:SF13">
    <property type="entry name" value="UPF0759 PROTEIN YUNF"/>
    <property type="match status" value="1"/>
</dbReference>
<name>A0ABD4EH39_STALU</name>
<proteinExistence type="predicted"/>
<dbReference type="InterPro" id="IPR036520">
    <property type="entry name" value="UPF0759_sf"/>
</dbReference>
<organism evidence="1 2">
    <name type="scientific">Staphylococcus lugdunensis</name>
    <dbReference type="NCBI Taxonomy" id="28035"/>
    <lineage>
        <taxon>Bacteria</taxon>
        <taxon>Bacillati</taxon>
        <taxon>Bacillota</taxon>
        <taxon>Bacilli</taxon>
        <taxon>Bacillales</taxon>
        <taxon>Staphylococcaceae</taxon>
        <taxon>Staphylococcus</taxon>
    </lineage>
</organism>
<dbReference type="EMBL" id="LRQI01000029">
    <property type="protein sequence ID" value="KXA39178.1"/>
    <property type="molecule type" value="Genomic_DNA"/>
</dbReference>
<comment type="caution">
    <text evidence="1">The sequence shown here is derived from an EMBL/GenBank/DDBJ whole genome shotgun (WGS) entry which is preliminary data.</text>
</comment>
<dbReference type="PANTHER" id="PTHR30348">
    <property type="entry name" value="UNCHARACTERIZED PROTEIN YECE"/>
    <property type="match status" value="1"/>
</dbReference>
<dbReference type="SUPFAM" id="SSF117396">
    <property type="entry name" value="TM1631-like"/>
    <property type="match status" value="1"/>
</dbReference>
<sequence length="289" mass="33839">MIVLVMNMINIGLTGWGDHETLYEDIGRQADKLQTYAGHFPIVELDASYYAIQPERNILKWIKETPETFKFVVKIHQALTLHADYKDVATSRKALFEQFKAMIEPLQTHDKLALVLVQFPPWFDCSMENVTYLRYVRQQLLDIPVCIEFRHQSWFDAVHKEQTLQFLVDHQFIHAVCDEPQVKMGSIPMVNRITHDIAFVRYHGRNTQGWTKKDMTDQEWRDVRYLYDYNQQELQDLAHKVEILAQKAKTVYVVFNNNSGGHAAKNAKTYQQMLGIDYTGLAPQQLKLF</sequence>
<evidence type="ECO:0000313" key="2">
    <source>
        <dbReference type="Proteomes" id="UP000070063"/>
    </source>
</evidence>
<dbReference type="Proteomes" id="UP000070063">
    <property type="component" value="Unassembled WGS sequence"/>
</dbReference>
<dbReference type="Pfam" id="PF01904">
    <property type="entry name" value="DUF72"/>
    <property type="match status" value="1"/>
</dbReference>
<evidence type="ECO:0000313" key="1">
    <source>
        <dbReference type="EMBL" id="KXA39178.1"/>
    </source>
</evidence>
<accession>A0ABD4EH39</accession>
<dbReference type="InterPro" id="IPR002763">
    <property type="entry name" value="DUF72"/>
</dbReference>
<dbReference type="Gene3D" id="3.20.20.410">
    <property type="entry name" value="Protein of unknown function UPF0759"/>
    <property type="match status" value="1"/>
</dbReference>
<evidence type="ECO:0008006" key="3">
    <source>
        <dbReference type="Google" id="ProtNLM"/>
    </source>
</evidence>
<reference evidence="1 2" key="1">
    <citation type="submission" date="2016-01" db="EMBL/GenBank/DDBJ databases">
        <authorList>
            <person name="Mitreva M."/>
            <person name="Pepin K.H."/>
            <person name="Mihindukulasuriya K.A."/>
            <person name="Fulton R."/>
            <person name="Fronick C."/>
            <person name="O'Laughlin M."/>
            <person name="Miner T."/>
            <person name="Herter B."/>
            <person name="Rosa B.A."/>
            <person name="Cordes M."/>
            <person name="Tomlinson C."/>
            <person name="Wollam A."/>
            <person name="Palsikar V.B."/>
            <person name="Mardis E.R."/>
            <person name="Wilson R.K."/>
        </authorList>
    </citation>
    <scope>NUCLEOTIDE SEQUENCE [LARGE SCALE GENOMIC DNA]</scope>
    <source>
        <strain evidence="1 2">MJR7738</strain>
    </source>
</reference>
<protein>
    <recommendedName>
        <fullName evidence="3">DUF72 domain-containing protein</fullName>
    </recommendedName>
</protein>